<proteinExistence type="inferred from homology"/>
<evidence type="ECO:0000256" key="1">
    <source>
        <dbReference type="ARBA" id="ARBA00007963"/>
    </source>
</evidence>
<dbReference type="InterPro" id="IPR036820">
    <property type="entry name" value="Archease_dom_sf"/>
</dbReference>
<organism evidence="6 7">
    <name type="scientific">Tetranychus urticae</name>
    <name type="common">Two-spotted spider mite</name>
    <dbReference type="NCBI Taxonomy" id="32264"/>
    <lineage>
        <taxon>Eukaryota</taxon>
        <taxon>Metazoa</taxon>
        <taxon>Ecdysozoa</taxon>
        <taxon>Arthropoda</taxon>
        <taxon>Chelicerata</taxon>
        <taxon>Arachnida</taxon>
        <taxon>Acari</taxon>
        <taxon>Acariformes</taxon>
        <taxon>Trombidiformes</taxon>
        <taxon>Prostigmata</taxon>
        <taxon>Eleutherengona</taxon>
        <taxon>Raphignathae</taxon>
        <taxon>Tetranychoidea</taxon>
        <taxon>Tetranychidae</taxon>
        <taxon>Tetranychus</taxon>
    </lineage>
</organism>
<evidence type="ECO:0000256" key="4">
    <source>
        <dbReference type="ARBA" id="ARBA00022837"/>
    </source>
</evidence>
<dbReference type="OMA" id="AITYHKM"/>
<dbReference type="AlphaFoldDB" id="T1KRF7"/>
<dbReference type="EMBL" id="CAEY01000391">
    <property type="status" value="NOT_ANNOTATED_CDS"/>
    <property type="molecule type" value="Genomic_DNA"/>
</dbReference>
<dbReference type="GO" id="GO:0046872">
    <property type="term" value="F:metal ion binding"/>
    <property type="evidence" value="ECO:0007669"/>
    <property type="project" value="UniProtKB-KW"/>
</dbReference>
<feature type="domain" description="Archease" evidence="5">
    <location>
        <begin position="22"/>
        <end position="155"/>
    </location>
</feature>
<dbReference type="Proteomes" id="UP000015104">
    <property type="component" value="Unassembled WGS sequence"/>
</dbReference>
<dbReference type="FunFam" id="3.55.10.10:FF:000001">
    <property type="entry name" value="protein archease isoform X1"/>
    <property type="match status" value="1"/>
</dbReference>
<dbReference type="GO" id="GO:0072669">
    <property type="term" value="C:tRNA-splicing ligase complex"/>
    <property type="evidence" value="ECO:0007669"/>
    <property type="project" value="TreeGrafter"/>
</dbReference>
<dbReference type="PANTHER" id="PTHR12682">
    <property type="entry name" value="ARCHEASE"/>
    <property type="match status" value="1"/>
</dbReference>
<evidence type="ECO:0000256" key="2">
    <source>
        <dbReference type="ARBA" id="ARBA00022694"/>
    </source>
</evidence>
<dbReference type="NCBIfam" id="NF001617">
    <property type="entry name" value="PRK00407.1"/>
    <property type="match status" value="1"/>
</dbReference>
<gene>
    <name evidence="6" type="primary">107366532</name>
</gene>
<keyword evidence="4" id="KW-0106">Calcium</keyword>
<reference evidence="6" key="2">
    <citation type="submission" date="2015-06" db="UniProtKB">
        <authorList>
            <consortium name="EnsemblMetazoa"/>
        </authorList>
    </citation>
    <scope>IDENTIFICATION</scope>
</reference>
<dbReference type="SUPFAM" id="SSF69819">
    <property type="entry name" value="MTH1598-like"/>
    <property type="match status" value="1"/>
</dbReference>
<dbReference type="HOGENOM" id="CLU_111362_0_1_1"/>
<keyword evidence="3" id="KW-0479">Metal-binding</keyword>
<dbReference type="InterPro" id="IPR002804">
    <property type="entry name" value="Archease"/>
</dbReference>
<evidence type="ECO:0000313" key="7">
    <source>
        <dbReference type="Proteomes" id="UP000015104"/>
    </source>
</evidence>
<keyword evidence="2" id="KW-0819">tRNA processing</keyword>
<dbReference type="OrthoDB" id="2190767at2759"/>
<dbReference type="KEGG" id="tut:107366532"/>
<dbReference type="eggNOG" id="KOG4528">
    <property type="taxonomic scope" value="Eukaryota"/>
</dbReference>
<dbReference type="GO" id="GO:0006388">
    <property type="term" value="P:tRNA splicing, via endonucleolytic cleavage and ligation"/>
    <property type="evidence" value="ECO:0007669"/>
    <property type="project" value="TreeGrafter"/>
</dbReference>
<evidence type="ECO:0000256" key="3">
    <source>
        <dbReference type="ARBA" id="ARBA00022723"/>
    </source>
</evidence>
<dbReference type="Pfam" id="PF01951">
    <property type="entry name" value="Archease"/>
    <property type="match status" value="1"/>
</dbReference>
<dbReference type="STRING" id="32264.T1KRF7"/>
<dbReference type="Gene3D" id="3.55.10.10">
    <property type="entry name" value="Archease domain"/>
    <property type="match status" value="1"/>
</dbReference>
<name>T1KRF7_TETUR</name>
<accession>T1KRF7</accession>
<dbReference type="InterPro" id="IPR023572">
    <property type="entry name" value="Archease_dom"/>
</dbReference>
<dbReference type="PANTHER" id="PTHR12682:SF11">
    <property type="entry name" value="PROTEIN ARCHEASE"/>
    <property type="match status" value="1"/>
</dbReference>
<keyword evidence="7" id="KW-1185">Reference proteome</keyword>
<evidence type="ECO:0000313" key="6">
    <source>
        <dbReference type="EnsemblMetazoa" id="tetur18g03370.1"/>
    </source>
</evidence>
<reference evidence="7" key="1">
    <citation type="submission" date="2011-08" db="EMBL/GenBank/DDBJ databases">
        <authorList>
            <person name="Rombauts S."/>
        </authorList>
    </citation>
    <scope>NUCLEOTIDE SEQUENCE</scope>
    <source>
        <strain evidence="7">London</strain>
    </source>
</reference>
<evidence type="ECO:0000259" key="5">
    <source>
        <dbReference type="Pfam" id="PF01951"/>
    </source>
</evidence>
<dbReference type="EnsemblMetazoa" id="tetur18g03370.1">
    <property type="protein sequence ID" value="tetur18g03370.1"/>
    <property type="gene ID" value="tetur18g03370"/>
</dbReference>
<comment type="similarity">
    <text evidence="1">Belongs to the archease family.</text>
</comment>
<protein>
    <recommendedName>
        <fullName evidence="5">Archease domain-containing protein</fullName>
    </recommendedName>
</protein>
<sequence>MEDPDILIPTEGDLIVPIQVKYEFLDHTADVQIHAWGDSLKEAFEQAAVAMSAYMTDIKSVSIDKVVEIQVQGEDMLSLLYQFLDEVLFLFNAEPNLICKKVEIVEFDQEEFTIKARCCGEVFDLDKHPQGTEIKAITYSNMQIHDKEVYVIIDI</sequence>